<evidence type="ECO:0000313" key="2">
    <source>
        <dbReference type="EMBL" id="KSU89462.1"/>
    </source>
</evidence>
<comment type="similarity">
    <text evidence="1">Belongs to the peptidase S58 family.</text>
</comment>
<keyword evidence="2" id="KW-0031">Aminopeptidase</keyword>
<keyword evidence="3" id="KW-1185">Reference proteome</keyword>
<dbReference type="Gene3D" id="3.60.70.12">
    <property type="entry name" value="L-amino peptidase D-ALA esterase/amidase"/>
    <property type="match status" value="1"/>
</dbReference>
<dbReference type="InterPro" id="IPR016117">
    <property type="entry name" value="ArgJ-like_dom_sf"/>
</dbReference>
<dbReference type="SUPFAM" id="SSF56266">
    <property type="entry name" value="DmpA/ArgJ-like"/>
    <property type="match status" value="1"/>
</dbReference>
<dbReference type="GO" id="GO:0004177">
    <property type="term" value="F:aminopeptidase activity"/>
    <property type="evidence" value="ECO:0007669"/>
    <property type="project" value="UniProtKB-KW"/>
</dbReference>
<keyword evidence="2" id="KW-0378">Hydrolase</keyword>
<evidence type="ECO:0000256" key="1">
    <source>
        <dbReference type="ARBA" id="ARBA00007068"/>
    </source>
</evidence>
<sequence length="353" mass="37665">MKQKRLRDYGVTIGKLETGAYNAITDVKGVTVGHVTISEGEQQTGVTAILPHQGNIFREKLIASSHVINGFGKTIGTIQINELGTLESPIVLTNTLSIGTAADAVIDYMLEQNEEIGRTTGTINPVVCECNDMILNDIRSKTVTKKHVLKALETTSETVEEGSVGAGRGMVCYSLKGGIGTSSRQIQLTHGLYTIGVLTLTNFGSLPDLTINGQPVGSQLYNSMHSLEEIPDKGSVIVILATDLPVTERQLNRILKRTVTGLSRTGSIITTGSGEVVIGFSTANKIPHDKTSSCLSISAIHEEDIDLAFRAAGEATEEAVLNSLITATHVVGRSGNERPALKNLLEIYGIQLD</sequence>
<organism evidence="2 3">
    <name type="scientific">Priestia veravalensis</name>
    <dbReference type="NCBI Taxonomy" id="1414648"/>
    <lineage>
        <taxon>Bacteria</taxon>
        <taxon>Bacillati</taxon>
        <taxon>Bacillota</taxon>
        <taxon>Bacilli</taxon>
        <taxon>Bacillales</taxon>
        <taxon>Bacillaceae</taxon>
        <taxon>Priestia</taxon>
    </lineage>
</organism>
<dbReference type="RefSeq" id="WP_025911037.1">
    <property type="nucleotide sequence ID" value="NZ_KQ758628.1"/>
</dbReference>
<dbReference type="CDD" id="cd02253">
    <property type="entry name" value="DmpA"/>
    <property type="match status" value="1"/>
</dbReference>
<name>A0A0V8JR75_9BACI</name>
<gene>
    <name evidence="2" type="ORF">AS180_02635</name>
</gene>
<protein>
    <submittedName>
        <fullName evidence="2">Aminopeptidase</fullName>
    </submittedName>
</protein>
<evidence type="ECO:0000313" key="3">
    <source>
        <dbReference type="Proteomes" id="UP000053681"/>
    </source>
</evidence>
<keyword evidence="2" id="KW-0645">Protease</keyword>
<dbReference type="InterPro" id="IPR005321">
    <property type="entry name" value="Peptidase_S58_DmpA"/>
</dbReference>
<accession>A0A0V8JR75</accession>
<dbReference type="PANTHER" id="PTHR36512">
    <property type="entry name" value="D-AMINOPEPTIDASE"/>
    <property type="match status" value="1"/>
</dbReference>
<dbReference type="AlphaFoldDB" id="A0A0V8JR75"/>
<dbReference type="Pfam" id="PF03576">
    <property type="entry name" value="Peptidase_S58"/>
    <property type="match status" value="1"/>
</dbReference>
<dbReference type="PANTHER" id="PTHR36512:SF3">
    <property type="entry name" value="BLR5678 PROTEIN"/>
    <property type="match status" value="1"/>
</dbReference>
<dbReference type="EMBL" id="LNQP01000005">
    <property type="protein sequence ID" value="KSU89462.1"/>
    <property type="molecule type" value="Genomic_DNA"/>
</dbReference>
<proteinExistence type="inferred from homology"/>
<reference evidence="2 3" key="1">
    <citation type="submission" date="2015-11" db="EMBL/GenBank/DDBJ databases">
        <title>Bacillus caseinolyticus sp nov.</title>
        <authorList>
            <person name="Dastager S.G."/>
            <person name="Mawlankar R."/>
        </authorList>
    </citation>
    <scope>NUCLEOTIDE SEQUENCE [LARGE SCALE GENOMIC DNA]</scope>
    <source>
        <strain evidence="2 3">SGD-V-76</strain>
    </source>
</reference>
<dbReference type="Proteomes" id="UP000053681">
    <property type="component" value="Unassembled WGS sequence"/>
</dbReference>
<comment type="caution">
    <text evidence="2">The sequence shown here is derived from an EMBL/GenBank/DDBJ whole genome shotgun (WGS) entry which is preliminary data.</text>
</comment>